<evidence type="ECO:0000256" key="5">
    <source>
        <dbReference type="ARBA" id="ARBA00022840"/>
    </source>
</evidence>
<evidence type="ECO:0000256" key="8">
    <source>
        <dbReference type="ARBA" id="ARBA00048741"/>
    </source>
</evidence>
<keyword evidence="9" id="KW-0028">Amino-acid biosynthesis</keyword>
<evidence type="ECO:0000256" key="3">
    <source>
        <dbReference type="ARBA" id="ARBA00012737"/>
    </source>
</evidence>
<feature type="site" description="Important for beta-aspartyl-AMP intermediate formation" evidence="11">
    <location>
        <position position="387"/>
    </location>
</feature>
<feature type="domain" description="Glutamine amidotransferase type-2" evidence="12">
    <location>
        <begin position="2"/>
        <end position="221"/>
    </location>
</feature>
<name>A0A2N9BJ31_STRCX</name>
<evidence type="ECO:0000256" key="6">
    <source>
        <dbReference type="ARBA" id="ARBA00022888"/>
    </source>
</evidence>
<dbReference type="InterPro" id="IPR033738">
    <property type="entry name" value="AsnB_N"/>
</dbReference>
<dbReference type="InterPro" id="IPR006426">
    <property type="entry name" value="Asn_synth_AEB"/>
</dbReference>
<keyword evidence="6 9" id="KW-0061">Asparagine biosynthesis</keyword>
<sequence length="617" mass="68908">MCGIAGWADVGQDLTREVDGVEPMVRTMACRGPDAAGMHAGTHAVLGHRRLAIIDLEGGRQPMAAPAEPGRPAGEGPAVVLSYSGEVYNFPELREELRGFGHAFRTRSDTEVVLRAYLQWGQDFVRRLNGMFAFAVWDERAQRLLLVRDRLGIKPLYVARLGGGVLFGSEPKAILAHPRFRARLDSQGLADLLGLMKSPGVTPYRDVEEVPPGCVAAYDRDGLRIERYWSLGRRPHEDDAGTTADTVRALLEDTVSRQMVTDVPLCTLLSGGLDSTVLTALAARVQARAGEPPVRSFAVDFTGSEADFRASEFRPERDSPYALEAARHIGTDHRLIELSADELTRDANRDAVLRAHDLPYTFGDVDTSLHLLFRGIREHSTVALSGESADEVFGGYAWFHDPAVVEAATFPWLSRMQLITPELLSPAFRTATRFEQYRADRYQEALSEVEHLPGDSPSERRMREISHLHLTRWLPALLDRKDRLSMAAGLEVRVPFCDHRLVEYVHNTPWDLKTPDGDPKGLLKRATRDIVPRSVLERRKSPYPTTADQLYEKDLRARTQALLADGSSPAFDVVDATGLARMLDLPQGHYHTQLHRNGLETALYLDRWMREYDIAPE</sequence>
<evidence type="ECO:0000256" key="10">
    <source>
        <dbReference type="PIRSR" id="PIRSR001589-2"/>
    </source>
</evidence>
<evidence type="ECO:0000256" key="2">
    <source>
        <dbReference type="ARBA" id="ARBA00005752"/>
    </source>
</evidence>
<evidence type="ECO:0000313" key="14">
    <source>
        <dbReference type="Proteomes" id="UP000235464"/>
    </source>
</evidence>
<reference evidence="14" key="1">
    <citation type="submission" date="2017-11" db="EMBL/GenBank/DDBJ databases">
        <authorList>
            <person name="Wibberg D."/>
        </authorList>
    </citation>
    <scope>NUCLEOTIDE SEQUENCE [LARGE SCALE GENOMIC DNA]</scope>
</reference>
<dbReference type="PANTHER" id="PTHR43284:SF1">
    <property type="entry name" value="ASPARAGINE SYNTHETASE"/>
    <property type="match status" value="1"/>
</dbReference>
<dbReference type="GO" id="GO:0004066">
    <property type="term" value="F:asparagine synthase (glutamine-hydrolyzing) activity"/>
    <property type="evidence" value="ECO:0007669"/>
    <property type="project" value="UniProtKB-EC"/>
</dbReference>
<dbReference type="CDD" id="cd01991">
    <property type="entry name" value="Asn_synthase_B_C"/>
    <property type="match status" value="1"/>
</dbReference>
<evidence type="ECO:0000256" key="1">
    <source>
        <dbReference type="ARBA" id="ARBA00005187"/>
    </source>
</evidence>
<gene>
    <name evidence="13" type="primary">asnO_3</name>
    <name evidence="13" type="ORF">SCNRRL3882_6807</name>
</gene>
<dbReference type="RefSeq" id="WP_010041192.1">
    <property type="nucleotide sequence ID" value="NZ_LT962942.1"/>
</dbReference>
<evidence type="ECO:0000256" key="4">
    <source>
        <dbReference type="ARBA" id="ARBA00022741"/>
    </source>
</evidence>
<feature type="active site" description="For GATase activity" evidence="9">
    <location>
        <position position="2"/>
    </location>
</feature>
<dbReference type="Gene3D" id="3.40.50.620">
    <property type="entry name" value="HUPs"/>
    <property type="match status" value="1"/>
</dbReference>
<dbReference type="InterPro" id="IPR001962">
    <property type="entry name" value="Asn_synthase"/>
</dbReference>
<keyword evidence="13" id="KW-0436">Ligase</keyword>
<feature type="binding site" evidence="10">
    <location>
        <begin position="385"/>
        <end position="386"/>
    </location>
    <ligand>
        <name>ATP</name>
        <dbReference type="ChEBI" id="CHEBI:30616"/>
    </ligand>
</feature>
<dbReference type="InterPro" id="IPR017932">
    <property type="entry name" value="GATase_2_dom"/>
</dbReference>
<keyword evidence="5 10" id="KW-0067">ATP-binding</keyword>
<evidence type="ECO:0000256" key="11">
    <source>
        <dbReference type="PIRSR" id="PIRSR001589-3"/>
    </source>
</evidence>
<feature type="binding site" evidence="10">
    <location>
        <position position="268"/>
    </location>
    <ligand>
        <name>ATP</name>
        <dbReference type="ChEBI" id="CHEBI:30616"/>
    </ligand>
</feature>
<dbReference type="PROSITE" id="PS51278">
    <property type="entry name" value="GATASE_TYPE_2"/>
    <property type="match status" value="1"/>
</dbReference>
<evidence type="ECO:0000256" key="9">
    <source>
        <dbReference type="PIRSR" id="PIRSR001589-1"/>
    </source>
</evidence>
<organism evidence="13 14">
    <name type="scientific">Streptomyces chartreusis NRRL 3882</name>
    <dbReference type="NCBI Taxonomy" id="1079985"/>
    <lineage>
        <taxon>Bacteria</taxon>
        <taxon>Bacillati</taxon>
        <taxon>Actinomycetota</taxon>
        <taxon>Actinomycetes</taxon>
        <taxon>Kitasatosporales</taxon>
        <taxon>Streptomycetaceae</taxon>
        <taxon>Streptomyces</taxon>
    </lineage>
</organism>
<comment type="catalytic activity">
    <reaction evidence="8">
        <text>L-aspartate + L-glutamine + ATP + H2O = L-asparagine + L-glutamate + AMP + diphosphate + H(+)</text>
        <dbReference type="Rhea" id="RHEA:12228"/>
        <dbReference type="ChEBI" id="CHEBI:15377"/>
        <dbReference type="ChEBI" id="CHEBI:15378"/>
        <dbReference type="ChEBI" id="CHEBI:29985"/>
        <dbReference type="ChEBI" id="CHEBI:29991"/>
        <dbReference type="ChEBI" id="CHEBI:30616"/>
        <dbReference type="ChEBI" id="CHEBI:33019"/>
        <dbReference type="ChEBI" id="CHEBI:58048"/>
        <dbReference type="ChEBI" id="CHEBI:58359"/>
        <dbReference type="ChEBI" id="CHEBI:456215"/>
        <dbReference type="EC" id="6.3.5.4"/>
    </reaction>
</comment>
<accession>A0A2N9BJ31</accession>
<proteinExistence type="inferred from homology"/>
<dbReference type="Pfam" id="PF13537">
    <property type="entry name" value="GATase_7"/>
    <property type="match status" value="1"/>
</dbReference>
<dbReference type="InterPro" id="IPR014729">
    <property type="entry name" value="Rossmann-like_a/b/a_fold"/>
</dbReference>
<keyword evidence="7 9" id="KW-0315">Glutamine amidotransferase</keyword>
<dbReference type="PANTHER" id="PTHR43284">
    <property type="entry name" value="ASPARAGINE SYNTHETASE (GLUTAMINE-HYDROLYZING)"/>
    <property type="match status" value="1"/>
</dbReference>
<comment type="pathway">
    <text evidence="1">Amino-acid biosynthesis; L-asparagine biosynthesis; L-asparagine from L-aspartate (L-Gln route): step 1/1.</text>
</comment>
<dbReference type="InterPro" id="IPR029055">
    <property type="entry name" value="Ntn_hydrolases_N"/>
</dbReference>
<dbReference type="Pfam" id="PF00733">
    <property type="entry name" value="Asn_synthase"/>
    <property type="match status" value="1"/>
</dbReference>
<dbReference type="GO" id="GO:0005829">
    <property type="term" value="C:cytosol"/>
    <property type="evidence" value="ECO:0007669"/>
    <property type="project" value="TreeGrafter"/>
</dbReference>
<dbReference type="EC" id="6.3.5.4" evidence="3"/>
<dbReference type="EMBL" id="LT963352">
    <property type="protein sequence ID" value="SOR83361.1"/>
    <property type="molecule type" value="Genomic_DNA"/>
</dbReference>
<dbReference type="SUPFAM" id="SSF52402">
    <property type="entry name" value="Adenine nucleotide alpha hydrolases-like"/>
    <property type="match status" value="1"/>
</dbReference>
<dbReference type="AlphaFoldDB" id="A0A2N9BJ31"/>
<dbReference type="GO" id="GO:0005524">
    <property type="term" value="F:ATP binding"/>
    <property type="evidence" value="ECO:0007669"/>
    <property type="project" value="UniProtKB-KW"/>
</dbReference>
<dbReference type="Gene3D" id="3.60.20.10">
    <property type="entry name" value="Glutamine Phosphoribosylpyrophosphate, subunit 1, domain 1"/>
    <property type="match status" value="1"/>
</dbReference>
<dbReference type="PIRSF" id="PIRSF001589">
    <property type="entry name" value="Asn_synthetase_glu-h"/>
    <property type="match status" value="1"/>
</dbReference>
<keyword evidence="4 10" id="KW-0547">Nucleotide-binding</keyword>
<evidence type="ECO:0000256" key="7">
    <source>
        <dbReference type="ARBA" id="ARBA00022962"/>
    </source>
</evidence>
<protein>
    <recommendedName>
        <fullName evidence="3">asparagine synthase (glutamine-hydrolyzing)</fullName>
        <ecNumber evidence="3">6.3.5.4</ecNumber>
    </recommendedName>
</protein>
<feature type="binding site" evidence="10">
    <location>
        <position position="299"/>
    </location>
    <ligand>
        <name>ATP</name>
        <dbReference type="ChEBI" id="CHEBI:30616"/>
    </ligand>
</feature>
<comment type="similarity">
    <text evidence="2">Belongs to the asparagine synthetase family.</text>
</comment>
<evidence type="ECO:0000313" key="13">
    <source>
        <dbReference type="EMBL" id="SOR83361.1"/>
    </source>
</evidence>
<dbReference type="GO" id="GO:0006529">
    <property type="term" value="P:asparagine biosynthetic process"/>
    <property type="evidence" value="ECO:0007669"/>
    <property type="project" value="UniProtKB-KW"/>
</dbReference>
<feature type="binding site" evidence="10">
    <location>
        <position position="109"/>
    </location>
    <ligand>
        <name>L-glutamine</name>
        <dbReference type="ChEBI" id="CHEBI:58359"/>
    </ligand>
</feature>
<evidence type="ECO:0000259" key="12">
    <source>
        <dbReference type="PROSITE" id="PS51278"/>
    </source>
</evidence>
<dbReference type="Proteomes" id="UP000235464">
    <property type="component" value="Chromosome I"/>
</dbReference>
<keyword evidence="14" id="KW-1185">Reference proteome</keyword>
<dbReference type="InterPro" id="IPR051786">
    <property type="entry name" value="ASN_synthetase/amidase"/>
</dbReference>
<dbReference type="CDD" id="cd00712">
    <property type="entry name" value="AsnB"/>
    <property type="match status" value="1"/>
</dbReference>
<dbReference type="OrthoDB" id="9763290at2"/>
<dbReference type="NCBIfam" id="TIGR01536">
    <property type="entry name" value="asn_synth_AEB"/>
    <property type="match status" value="1"/>
</dbReference>
<dbReference type="SUPFAM" id="SSF56235">
    <property type="entry name" value="N-terminal nucleophile aminohydrolases (Ntn hydrolases)"/>
    <property type="match status" value="1"/>
</dbReference>